<feature type="domain" description="Type II secretion system protein GspI C-terminal" evidence="10">
    <location>
        <begin position="47"/>
        <end position="120"/>
    </location>
</feature>
<keyword evidence="4 9" id="KW-0488">Methylation</keyword>
<dbReference type="Pfam" id="PF02501">
    <property type="entry name" value="T2SSI"/>
    <property type="match status" value="1"/>
</dbReference>
<dbReference type="PANTHER" id="PTHR38779">
    <property type="entry name" value="TYPE II SECRETION SYSTEM PROTEIN I-RELATED"/>
    <property type="match status" value="1"/>
</dbReference>
<evidence type="ECO:0000256" key="9">
    <source>
        <dbReference type="RuleBase" id="RU368030"/>
    </source>
</evidence>
<keyword evidence="8 9" id="KW-0472">Membrane</keyword>
<comment type="similarity">
    <text evidence="2 9">Belongs to the GSP I family.</text>
</comment>
<dbReference type="SUPFAM" id="SSF54523">
    <property type="entry name" value="Pili subunits"/>
    <property type="match status" value="1"/>
</dbReference>
<dbReference type="EMBL" id="BAABFV010000001">
    <property type="protein sequence ID" value="GAA4358907.1"/>
    <property type="molecule type" value="Genomic_DNA"/>
</dbReference>
<protein>
    <recommendedName>
        <fullName evidence="9">Type II secretion system protein I</fullName>
        <shortName evidence="9">T2SS minor pseudopilin I</shortName>
    </recommendedName>
</protein>
<evidence type="ECO:0000313" key="12">
    <source>
        <dbReference type="Proteomes" id="UP001501011"/>
    </source>
</evidence>
<dbReference type="RefSeq" id="WP_345292034.1">
    <property type="nucleotide sequence ID" value="NZ_BAABFV010000001.1"/>
</dbReference>
<keyword evidence="5 9" id="KW-0997">Cell inner membrane</keyword>
<name>A0ABP8IHB0_9GAMM</name>
<evidence type="ECO:0000256" key="7">
    <source>
        <dbReference type="ARBA" id="ARBA00022989"/>
    </source>
</evidence>
<comment type="PTM">
    <text evidence="9">Cleaved by prepilin peptidase.</text>
</comment>
<gene>
    <name evidence="11" type="ORF">GCM10023151_09320</name>
</gene>
<keyword evidence="3" id="KW-1003">Cell membrane</keyword>
<dbReference type="Gene3D" id="3.30.1300.30">
    <property type="entry name" value="GSPII I/J protein-like"/>
    <property type="match status" value="1"/>
</dbReference>
<accession>A0ABP8IHB0</accession>
<proteinExistence type="inferred from homology"/>
<evidence type="ECO:0000256" key="4">
    <source>
        <dbReference type="ARBA" id="ARBA00022481"/>
    </source>
</evidence>
<keyword evidence="12" id="KW-1185">Reference proteome</keyword>
<keyword evidence="6 9" id="KW-0812">Transmembrane</keyword>
<dbReference type="InterPro" id="IPR012902">
    <property type="entry name" value="N_methyl_site"/>
</dbReference>
<comment type="subcellular location">
    <subcellularLocation>
        <location evidence="1 9">Cell inner membrane</location>
        <topology evidence="1 9">Single-pass membrane protein</topology>
    </subcellularLocation>
</comment>
<dbReference type="Proteomes" id="UP001501011">
    <property type="component" value="Unassembled WGS sequence"/>
</dbReference>
<reference evidence="12" key="1">
    <citation type="journal article" date="2019" name="Int. J. Syst. Evol. Microbiol.">
        <title>The Global Catalogue of Microorganisms (GCM) 10K type strain sequencing project: providing services to taxonomists for standard genome sequencing and annotation.</title>
        <authorList>
            <consortium name="The Broad Institute Genomics Platform"/>
            <consortium name="The Broad Institute Genome Sequencing Center for Infectious Disease"/>
            <person name="Wu L."/>
            <person name="Ma J."/>
        </authorList>
    </citation>
    <scope>NUCLEOTIDE SEQUENCE [LARGE SCALE GENOMIC DNA]</scope>
    <source>
        <strain evidence="12">JCM 17728</strain>
    </source>
</reference>
<evidence type="ECO:0000256" key="5">
    <source>
        <dbReference type="ARBA" id="ARBA00022519"/>
    </source>
</evidence>
<organism evidence="11 12">
    <name type="scientific">Kangiella marina</name>
    <dbReference type="NCBI Taxonomy" id="1079178"/>
    <lineage>
        <taxon>Bacteria</taxon>
        <taxon>Pseudomonadati</taxon>
        <taxon>Pseudomonadota</taxon>
        <taxon>Gammaproteobacteria</taxon>
        <taxon>Kangiellales</taxon>
        <taxon>Kangiellaceae</taxon>
        <taxon>Kangiella</taxon>
    </lineage>
</organism>
<evidence type="ECO:0000256" key="2">
    <source>
        <dbReference type="ARBA" id="ARBA00008358"/>
    </source>
</evidence>
<dbReference type="InterPro" id="IPR010052">
    <property type="entry name" value="T2SS_protein-GspI"/>
</dbReference>
<sequence length="132" mass="14460">MNKASSKQSGLSLLELLIALAVLAIFITPMLSGLFSSSIIAMGNSTEKTLANFVAQNHFAELQIEDDWPSVGTQQGTVEYANREWKWERQVVATEVESMRRITLSIEYGAQGIFTMTGFIGKNSGGKGGERR</sequence>
<comment type="subunit">
    <text evidence="9">Type II secretion is composed of four main components: the outer membrane complex, the inner membrane complex, the cytoplasmic secretion ATPase and the periplasm-spanning pseudopilus.</text>
</comment>
<comment type="function">
    <text evidence="9">Component of the type II secretion system required for the energy-dependent secretion of extracellular factors such as proteases and toxins from the periplasm.</text>
</comment>
<dbReference type="NCBIfam" id="TIGR02532">
    <property type="entry name" value="IV_pilin_GFxxxE"/>
    <property type="match status" value="1"/>
</dbReference>
<dbReference type="PANTHER" id="PTHR38779:SF2">
    <property type="entry name" value="TYPE II SECRETION SYSTEM PROTEIN I-RELATED"/>
    <property type="match status" value="1"/>
</dbReference>
<dbReference type="Pfam" id="PF07963">
    <property type="entry name" value="N_methyl"/>
    <property type="match status" value="1"/>
</dbReference>
<evidence type="ECO:0000256" key="1">
    <source>
        <dbReference type="ARBA" id="ARBA00004377"/>
    </source>
</evidence>
<feature type="transmembrane region" description="Helical" evidence="9">
    <location>
        <begin position="12"/>
        <end position="35"/>
    </location>
</feature>
<comment type="caution">
    <text evidence="11">The sequence shown here is derived from an EMBL/GenBank/DDBJ whole genome shotgun (WGS) entry which is preliminary data.</text>
</comment>
<evidence type="ECO:0000256" key="6">
    <source>
        <dbReference type="ARBA" id="ARBA00022692"/>
    </source>
</evidence>
<keyword evidence="7 9" id="KW-1133">Transmembrane helix</keyword>
<dbReference type="InterPro" id="IPR003413">
    <property type="entry name" value="T2SS_GspI_C"/>
</dbReference>
<evidence type="ECO:0000259" key="10">
    <source>
        <dbReference type="Pfam" id="PF02501"/>
    </source>
</evidence>
<dbReference type="NCBIfam" id="TIGR01707">
    <property type="entry name" value="gspI"/>
    <property type="match status" value="1"/>
</dbReference>
<evidence type="ECO:0000256" key="8">
    <source>
        <dbReference type="ARBA" id="ARBA00023136"/>
    </source>
</evidence>
<dbReference type="InterPro" id="IPR045584">
    <property type="entry name" value="Pilin-like"/>
</dbReference>
<evidence type="ECO:0000313" key="11">
    <source>
        <dbReference type="EMBL" id="GAA4358907.1"/>
    </source>
</evidence>
<evidence type="ECO:0000256" key="3">
    <source>
        <dbReference type="ARBA" id="ARBA00022475"/>
    </source>
</evidence>